<dbReference type="Pfam" id="PF03061">
    <property type="entry name" value="4HBT"/>
    <property type="match status" value="1"/>
</dbReference>
<dbReference type="EMBL" id="JAPEUY010000010">
    <property type="protein sequence ID" value="KAJ4368977.1"/>
    <property type="molecule type" value="Genomic_DNA"/>
</dbReference>
<evidence type="ECO:0000259" key="1">
    <source>
        <dbReference type="Pfam" id="PF03061"/>
    </source>
</evidence>
<evidence type="ECO:0000313" key="2">
    <source>
        <dbReference type="EMBL" id="KAJ4368977.1"/>
    </source>
</evidence>
<dbReference type="InterPro" id="IPR006683">
    <property type="entry name" value="Thioestr_dom"/>
</dbReference>
<dbReference type="SUPFAM" id="SSF54637">
    <property type="entry name" value="Thioesterase/thiol ester dehydrase-isomerase"/>
    <property type="match status" value="1"/>
</dbReference>
<feature type="domain" description="Thioesterase" evidence="1">
    <location>
        <begin position="89"/>
        <end position="191"/>
    </location>
</feature>
<comment type="caution">
    <text evidence="2">The sequence shown here is derived from an EMBL/GenBank/DDBJ whole genome shotgun (WGS) entry which is preliminary data.</text>
</comment>
<dbReference type="Gene3D" id="3.10.129.10">
    <property type="entry name" value="Hotdog Thioesterase"/>
    <property type="match status" value="1"/>
</dbReference>
<sequence length="209" mass="23209">MTVTSEDLEAFAPLQWVAPYLKSPNWVIRHRDRGSARDEDADRFCRDTMRAHNGIQRWLEMYEQPAPGNKLTLSISLCQFGPGFYGYPGIAHGGALLTLMDEALAGIMVANETIEHGVEFGRKVGIDWKKLLDEGKSPLEALESRLVTAKLDVKFLKPVLCPGLVGIQVEILEDKGHKMKIRGIMKNEKGTPLLQVDGLWVKLSGAAKL</sequence>
<evidence type="ECO:0000313" key="3">
    <source>
        <dbReference type="Proteomes" id="UP001140560"/>
    </source>
</evidence>
<dbReference type="CDD" id="cd03440">
    <property type="entry name" value="hot_dog"/>
    <property type="match status" value="1"/>
</dbReference>
<organism evidence="2 3">
    <name type="scientific">Neocucurbitaria cava</name>
    <dbReference type="NCBI Taxonomy" id="798079"/>
    <lineage>
        <taxon>Eukaryota</taxon>
        <taxon>Fungi</taxon>
        <taxon>Dikarya</taxon>
        <taxon>Ascomycota</taxon>
        <taxon>Pezizomycotina</taxon>
        <taxon>Dothideomycetes</taxon>
        <taxon>Pleosporomycetidae</taxon>
        <taxon>Pleosporales</taxon>
        <taxon>Pleosporineae</taxon>
        <taxon>Cucurbitariaceae</taxon>
        <taxon>Neocucurbitaria</taxon>
    </lineage>
</organism>
<dbReference type="AlphaFoldDB" id="A0A9W8Y751"/>
<dbReference type="PANTHER" id="PTHR47260">
    <property type="entry name" value="UPF0644 PROTEIN PB2B4.06"/>
    <property type="match status" value="1"/>
</dbReference>
<dbReference type="Proteomes" id="UP001140560">
    <property type="component" value="Unassembled WGS sequence"/>
</dbReference>
<dbReference type="OrthoDB" id="506431at2759"/>
<dbReference type="InterPro" id="IPR052061">
    <property type="entry name" value="PTE-AB_protein"/>
</dbReference>
<dbReference type="PANTHER" id="PTHR47260:SF3">
    <property type="entry name" value="THIOESTERASE FAMILY PROTEIN (AFU_ORTHOLOGUE AFUA_7G03960)"/>
    <property type="match status" value="1"/>
</dbReference>
<gene>
    <name evidence="2" type="ORF">N0V83_006059</name>
</gene>
<name>A0A9W8Y751_9PLEO</name>
<accession>A0A9W8Y751</accession>
<protein>
    <recommendedName>
        <fullName evidence="1">Thioesterase domain-containing protein</fullName>
    </recommendedName>
</protein>
<dbReference type="InterPro" id="IPR029069">
    <property type="entry name" value="HotDog_dom_sf"/>
</dbReference>
<keyword evidence="3" id="KW-1185">Reference proteome</keyword>
<proteinExistence type="predicted"/>
<reference evidence="2" key="1">
    <citation type="submission" date="2022-10" db="EMBL/GenBank/DDBJ databases">
        <title>Tapping the CABI collections for fungal endophytes: first genome assemblies for Collariella, Neodidymelliopsis, Ascochyta clinopodiicola, Didymella pomorum, Didymosphaeria variabile, Neocosmospora piperis and Neocucurbitaria cava.</title>
        <authorList>
            <person name="Hill R."/>
        </authorList>
    </citation>
    <scope>NUCLEOTIDE SEQUENCE</scope>
    <source>
        <strain evidence="2">IMI 356814</strain>
    </source>
</reference>